<dbReference type="AlphaFoldDB" id="A0A084WCJ2"/>
<protein>
    <submittedName>
        <fullName evidence="1 2">Uncharacterized protein</fullName>
    </submittedName>
</protein>
<dbReference type="EnsemblMetazoa" id="ASIC015998-RA">
    <property type="protein sequence ID" value="ASIC015998-PA"/>
    <property type="gene ID" value="ASIC015998"/>
</dbReference>
<dbReference type="Proteomes" id="UP000030765">
    <property type="component" value="Unassembled WGS sequence"/>
</dbReference>
<dbReference type="VEuPathDB" id="VectorBase:ASIC015998"/>
<sequence>MEEERSWKQRVHDCCDNDCLSAKDEDGESIIDDDDDDDGILHTDIFRQCRCVGKGEHNSSITIPHPPFRYSLRMHGASCHYTELE</sequence>
<dbReference type="EMBL" id="ATLV01022677">
    <property type="status" value="NOT_ANNOTATED_CDS"/>
    <property type="molecule type" value="Genomic_DNA"/>
</dbReference>
<proteinExistence type="predicted"/>
<accession>A0A084WCJ2</accession>
<reference evidence="1 3" key="1">
    <citation type="journal article" date="2014" name="BMC Genomics">
        <title>Genome sequence of Anopheles sinensis provides insight into genetics basis of mosquito competence for malaria parasites.</title>
        <authorList>
            <person name="Zhou D."/>
            <person name="Zhang D."/>
            <person name="Ding G."/>
            <person name="Shi L."/>
            <person name="Hou Q."/>
            <person name="Ye Y."/>
            <person name="Xu Y."/>
            <person name="Zhou H."/>
            <person name="Xiong C."/>
            <person name="Li S."/>
            <person name="Yu J."/>
            <person name="Hong S."/>
            <person name="Yu X."/>
            <person name="Zou P."/>
            <person name="Chen C."/>
            <person name="Chang X."/>
            <person name="Wang W."/>
            <person name="Lv Y."/>
            <person name="Sun Y."/>
            <person name="Ma L."/>
            <person name="Shen B."/>
            <person name="Zhu C."/>
        </authorList>
    </citation>
    <scope>NUCLEOTIDE SEQUENCE [LARGE SCALE GENOMIC DNA]</scope>
</reference>
<name>A0A084WCJ2_ANOSI</name>
<evidence type="ECO:0000313" key="1">
    <source>
        <dbReference type="EMBL" id="KFB47936.1"/>
    </source>
</evidence>
<reference evidence="2" key="2">
    <citation type="submission" date="2020-05" db="UniProtKB">
        <authorList>
            <consortium name="EnsemblMetazoa"/>
        </authorList>
    </citation>
    <scope>IDENTIFICATION</scope>
</reference>
<dbReference type="EMBL" id="KE525335">
    <property type="protein sequence ID" value="KFB47936.1"/>
    <property type="molecule type" value="Genomic_DNA"/>
</dbReference>
<evidence type="ECO:0000313" key="3">
    <source>
        <dbReference type="Proteomes" id="UP000030765"/>
    </source>
</evidence>
<evidence type="ECO:0000313" key="2">
    <source>
        <dbReference type="EnsemblMetazoa" id="ASIC015998-PA"/>
    </source>
</evidence>
<organism evidence="1">
    <name type="scientific">Anopheles sinensis</name>
    <name type="common">Mosquito</name>
    <dbReference type="NCBI Taxonomy" id="74873"/>
    <lineage>
        <taxon>Eukaryota</taxon>
        <taxon>Metazoa</taxon>
        <taxon>Ecdysozoa</taxon>
        <taxon>Arthropoda</taxon>
        <taxon>Hexapoda</taxon>
        <taxon>Insecta</taxon>
        <taxon>Pterygota</taxon>
        <taxon>Neoptera</taxon>
        <taxon>Endopterygota</taxon>
        <taxon>Diptera</taxon>
        <taxon>Nematocera</taxon>
        <taxon>Culicoidea</taxon>
        <taxon>Culicidae</taxon>
        <taxon>Anophelinae</taxon>
        <taxon>Anopheles</taxon>
    </lineage>
</organism>
<gene>
    <name evidence="1" type="ORF">ZHAS_00015998</name>
</gene>
<keyword evidence="3" id="KW-1185">Reference proteome</keyword>